<dbReference type="InterPro" id="IPR000515">
    <property type="entry name" value="MetI-like"/>
</dbReference>
<keyword evidence="3" id="KW-1003">Cell membrane</keyword>
<keyword evidence="5 7" id="KW-1133">Transmembrane helix</keyword>
<evidence type="ECO:0000313" key="9">
    <source>
        <dbReference type="EMBL" id="MFC5650745.1"/>
    </source>
</evidence>
<dbReference type="Proteomes" id="UP001596047">
    <property type="component" value="Unassembled WGS sequence"/>
</dbReference>
<keyword evidence="2 7" id="KW-0813">Transport</keyword>
<feature type="transmembrane region" description="Helical" evidence="7">
    <location>
        <begin position="61"/>
        <end position="85"/>
    </location>
</feature>
<feature type="transmembrane region" description="Helical" evidence="7">
    <location>
        <begin position="92"/>
        <end position="117"/>
    </location>
</feature>
<feature type="domain" description="ABC transmembrane type-1" evidence="8">
    <location>
        <begin position="57"/>
        <end position="238"/>
    </location>
</feature>
<accession>A0ABW0VXY7</accession>
<gene>
    <name evidence="9" type="ORF">ACFPYJ_16850</name>
</gene>
<evidence type="ECO:0000256" key="5">
    <source>
        <dbReference type="ARBA" id="ARBA00022989"/>
    </source>
</evidence>
<comment type="subcellular location">
    <subcellularLocation>
        <location evidence="1 7">Cell membrane</location>
        <topology evidence="1 7">Multi-pass membrane protein</topology>
    </subcellularLocation>
</comment>
<dbReference type="Gene3D" id="1.10.3720.10">
    <property type="entry name" value="MetI-like"/>
    <property type="match status" value="1"/>
</dbReference>
<feature type="transmembrane region" description="Helical" evidence="7">
    <location>
        <begin position="12"/>
        <end position="31"/>
    </location>
</feature>
<comment type="similarity">
    <text evidence="7">Belongs to the binding-protein-dependent transport system permease family.</text>
</comment>
<evidence type="ECO:0000256" key="2">
    <source>
        <dbReference type="ARBA" id="ARBA00022448"/>
    </source>
</evidence>
<dbReference type="PANTHER" id="PTHR30151">
    <property type="entry name" value="ALKANE SULFONATE ABC TRANSPORTER-RELATED, MEMBRANE SUBUNIT"/>
    <property type="match status" value="1"/>
</dbReference>
<proteinExistence type="inferred from homology"/>
<dbReference type="Pfam" id="PF00528">
    <property type="entry name" value="BPD_transp_1"/>
    <property type="match status" value="1"/>
</dbReference>
<reference evidence="10" key="1">
    <citation type="journal article" date="2019" name="Int. J. Syst. Evol. Microbiol.">
        <title>The Global Catalogue of Microorganisms (GCM) 10K type strain sequencing project: providing services to taxonomists for standard genome sequencing and annotation.</title>
        <authorList>
            <consortium name="The Broad Institute Genomics Platform"/>
            <consortium name="The Broad Institute Genome Sequencing Center for Infectious Disease"/>
            <person name="Wu L."/>
            <person name="Ma J."/>
        </authorList>
    </citation>
    <scope>NUCLEOTIDE SEQUENCE [LARGE SCALE GENOMIC DNA]</scope>
    <source>
        <strain evidence="10">CGMCC 1.3240</strain>
    </source>
</reference>
<comment type="caution">
    <text evidence="9">The sequence shown here is derived from an EMBL/GenBank/DDBJ whole genome shotgun (WGS) entry which is preliminary data.</text>
</comment>
<dbReference type="InterPro" id="IPR035906">
    <property type="entry name" value="MetI-like_sf"/>
</dbReference>
<evidence type="ECO:0000256" key="6">
    <source>
        <dbReference type="ARBA" id="ARBA00023136"/>
    </source>
</evidence>
<feature type="transmembrane region" description="Helical" evidence="7">
    <location>
        <begin position="123"/>
        <end position="143"/>
    </location>
</feature>
<dbReference type="RefSeq" id="WP_379189326.1">
    <property type="nucleotide sequence ID" value="NZ_JBHSOW010000063.1"/>
</dbReference>
<feature type="transmembrane region" description="Helical" evidence="7">
    <location>
        <begin position="219"/>
        <end position="240"/>
    </location>
</feature>
<keyword evidence="4 7" id="KW-0812">Transmembrane</keyword>
<name>A0ABW0VXY7_9BACL</name>
<evidence type="ECO:0000256" key="7">
    <source>
        <dbReference type="RuleBase" id="RU363032"/>
    </source>
</evidence>
<sequence length="254" mass="27571">MGSNLRKLWPPAAVMLALVLLWQAVVVLFHIDEYILPSPLVIFMNACKEAPQLLDHTRSTLGVTLLGFAAGAAAGFVLAALLHLIPGAKTALYPLLVLTQNVPTLALAPLLVIWFGFGILPRVILIIIVCFFPIAVAMLTGLTQSDPKLVTYMQMIGASKRQQFWRLELPHAMPYLFSGLKIAASYSVISAIYAETVGASKGLGYYMRLAQKGYETANVFAAIAIIVLLSLVFFGIISLAERILLRGRTTSKGE</sequence>
<evidence type="ECO:0000256" key="4">
    <source>
        <dbReference type="ARBA" id="ARBA00022692"/>
    </source>
</evidence>
<protein>
    <submittedName>
        <fullName evidence="9">ABC transporter permease</fullName>
    </submittedName>
</protein>
<keyword evidence="10" id="KW-1185">Reference proteome</keyword>
<dbReference type="EMBL" id="JBHSOW010000063">
    <property type="protein sequence ID" value="MFC5650745.1"/>
    <property type="molecule type" value="Genomic_DNA"/>
</dbReference>
<keyword evidence="6 7" id="KW-0472">Membrane</keyword>
<dbReference type="SUPFAM" id="SSF161098">
    <property type="entry name" value="MetI-like"/>
    <property type="match status" value="1"/>
</dbReference>
<evidence type="ECO:0000256" key="1">
    <source>
        <dbReference type="ARBA" id="ARBA00004651"/>
    </source>
</evidence>
<evidence type="ECO:0000313" key="10">
    <source>
        <dbReference type="Proteomes" id="UP001596047"/>
    </source>
</evidence>
<evidence type="ECO:0000259" key="8">
    <source>
        <dbReference type="PROSITE" id="PS50928"/>
    </source>
</evidence>
<organism evidence="9 10">
    <name type="scientific">Paenibacillus solisilvae</name>
    <dbReference type="NCBI Taxonomy" id="2486751"/>
    <lineage>
        <taxon>Bacteria</taxon>
        <taxon>Bacillati</taxon>
        <taxon>Bacillota</taxon>
        <taxon>Bacilli</taxon>
        <taxon>Bacillales</taxon>
        <taxon>Paenibacillaceae</taxon>
        <taxon>Paenibacillus</taxon>
    </lineage>
</organism>
<dbReference type="CDD" id="cd06261">
    <property type="entry name" value="TM_PBP2"/>
    <property type="match status" value="1"/>
</dbReference>
<evidence type="ECO:0000256" key="3">
    <source>
        <dbReference type="ARBA" id="ARBA00022475"/>
    </source>
</evidence>
<dbReference type="PANTHER" id="PTHR30151:SF20">
    <property type="entry name" value="ABC TRANSPORTER PERMEASE PROTEIN HI_0355-RELATED"/>
    <property type="match status" value="1"/>
</dbReference>
<feature type="transmembrane region" description="Helical" evidence="7">
    <location>
        <begin position="175"/>
        <end position="199"/>
    </location>
</feature>
<dbReference type="PROSITE" id="PS50928">
    <property type="entry name" value="ABC_TM1"/>
    <property type="match status" value="1"/>
</dbReference>